<evidence type="ECO:0000259" key="8">
    <source>
        <dbReference type="PROSITE" id="PS50850"/>
    </source>
</evidence>
<evidence type="ECO:0000313" key="9">
    <source>
        <dbReference type="EMBL" id="BBY63105.1"/>
    </source>
</evidence>
<evidence type="ECO:0000256" key="6">
    <source>
        <dbReference type="ARBA" id="ARBA00023136"/>
    </source>
</evidence>
<dbReference type="AlphaFoldDB" id="A0A7I7T4G2"/>
<evidence type="ECO:0000256" key="4">
    <source>
        <dbReference type="ARBA" id="ARBA00022692"/>
    </source>
</evidence>
<dbReference type="CDD" id="cd17321">
    <property type="entry name" value="MFS_MMR_MDR_like"/>
    <property type="match status" value="1"/>
</dbReference>
<dbReference type="RefSeq" id="WP_163746804.1">
    <property type="nucleotide sequence ID" value="NZ_AP022596.1"/>
</dbReference>
<dbReference type="Pfam" id="PF07690">
    <property type="entry name" value="MFS_1"/>
    <property type="match status" value="1"/>
</dbReference>
<dbReference type="Gene3D" id="1.20.1250.20">
    <property type="entry name" value="MFS general substrate transporter like domains"/>
    <property type="match status" value="1"/>
</dbReference>
<accession>A0A7I7T4G2</accession>
<reference evidence="9 10" key="1">
    <citation type="journal article" date="2019" name="Emerg. Microbes Infect.">
        <title>Comprehensive subspecies identification of 175 nontuberculous mycobacteria species based on 7547 genomic profiles.</title>
        <authorList>
            <person name="Matsumoto Y."/>
            <person name="Kinjo T."/>
            <person name="Motooka D."/>
            <person name="Nabeya D."/>
            <person name="Jung N."/>
            <person name="Uechi K."/>
            <person name="Horii T."/>
            <person name="Iida T."/>
            <person name="Fujita J."/>
            <person name="Nakamura S."/>
        </authorList>
    </citation>
    <scope>NUCLEOTIDE SEQUENCE [LARGE SCALE GENOMIC DNA]</scope>
    <source>
        <strain evidence="9 10">JCM 30396</strain>
    </source>
</reference>
<gene>
    <name evidence="9" type="ORF">MHEL_13480</name>
</gene>
<dbReference type="InterPro" id="IPR020846">
    <property type="entry name" value="MFS_dom"/>
</dbReference>
<dbReference type="InterPro" id="IPR036259">
    <property type="entry name" value="MFS_trans_sf"/>
</dbReference>
<comment type="subcellular location">
    <subcellularLocation>
        <location evidence="1">Cell membrane</location>
        <topology evidence="1">Multi-pass membrane protein</topology>
    </subcellularLocation>
</comment>
<organism evidence="9 10">
    <name type="scientific">Mycolicibacterium helvum</name>
    <dbReference type="NCBI Taxonomy" id="1534349"/>
    <lineage>
        <taxon>Bacteria</taxon>
        <taxon>Bacillati</taxon>
        <taxon>Actinomycetota</taxon>
        <taxon>Actinomycetes</taxon>
        <taxon>Mycobacteriales</taxon>
        <taxon>Mycobacteriaceae</taxon>
        <taxon>Mycolicibacterium</taxon>
    </lineage>
</organism>
<feature type="transmembrane region" description="Helical" evidence="7">
    <location>
        <begin position="350"/>
        <end position="376"/>
    </location>
</feature>
<dbReference type="PANTHER" id="PTHR42718">
    <property type="entry name" value="MAJOR FACILITATOR SUPERFAMILY MULTIDRUG TRANSPORTER MFSC"/>
    <property type="match status" value="1"/>
</dbReference>
<feature type="transmembrane region" description="Helical" evidence="7">
    <location>
        <begin position="301"/>
        <end position="318"/>
    </location>
</feature>
<evidence type="ECO:0000256" key="2">
    <source>
        <dbReference type="ARBA" id="ARBA00022448"/>
    </source>
</evidence>
<keyword evidence="2" id="KW-0813">Transport</keyword>
<keyword evidence="10" id="KW-1185">Reference proteome</keyword>
<feature type="transmembrane region" description="Helical" evidence="7">
    <location>
        <begin position="193"/>
        <end position="212"/>
    </location>
</feature>
<keyword evidence="6 7" id="KW-0472">Membrane</keyword>
<dbReference type="GO" id="GO:0022857">
    <property type="term" value="F:transmembrane transporter activity"/>
    <property type="evidence" value="ECO:0007669"/>
    <property type="project" value="InterPro"/>
</dbReference>
<evidence type="ECO:0000256" key="1">
    <source>
        <dbReference type="ARBA" id="ARBA00004651"/>
    </source>
</evidence>
<dbReference type="PROSITE" id="PS50850">
    <property type="entry name" value="MFS"/>
    <property type="match status" value="1"/>
</dbReference>
<name>A0A7I7T4G2_9MYCO</name>
<dbReference type="PANTHER" id="PTHR42718:SF47">
    <property type="entry name" value="METHYL VIOLOGEN RESISTANCE PROTEIN SMVA"/>
    <property type="match status" value="1"/>
</dbReference>
<feature type="transmembrane region" description="Helical" evidence="7">
    <location>
        <begin position="73"/>
        <end position="92"/>
    </location>
</feature>
<feature type="transmembrane region" description="Helical" evidence="7">
    <location>
        <begin position="42"/>
        <end position="61"/>
    </location>
</feature>
<evidence type="ECO:0000313" key="10">
    <source>
        <dbReference type="Proteomes" id="UP000467148"/>
    </source>
</evidence>
<dbReference type="InterPro" id="IPR011701">
    <property type="entry name" value="MFS"/>
</dbReference>
<dbReference type="Proteomes" id="UP000467148">
    <property type="component" value="Chromosome"/>
</dbReference>
<feature type="transmembrane region" description="Helical" evidence="7">
    <location>
        <begin position="397"/>
        <end position="418"/>
    </location>
</feature>
<keyword evidence="5 7" id="KW-1133">Transmembrane helix</keyword>
<feature type="transmembrane region" description="Helical" evidence="7">
    <location>
        <begin position="325"/>
        <end position="344"/>
    </location>
</feature>
<feature type="transmembrane region" description="Helical" evidence="7">
    <location>
        <begin position="218"/>
        <end position="239"/>
    </location>
</feature>
<feature type="transmembrane region" description="Helical" evidence="7">
    <location>
        <begin position="131"/>
        <end position="151"/>
    </location>
</feature>
<sequence length="486" mass="49452">MSHRWLALGVLSLGVLLIGVDGTVLAVATPMISKDLGASATQLLWIGDIYSFVLAGLLITMGSLGDRTGHKTLLLCSATAFAIASLATAYAPTAELLIAARALLGIAGASLAPSTLALIRGLFSSARERSVAMGIWASVFAAGTALGPVIGGALLEHFWWGSVFLINVPMIVALVAGGIMLLPELRNPIPGPWDLAGVGLSLAGMLGLVYAAKQGAAHGLHADIVVAGLVGAAALVLFVRRQLTTPHPLIDVRLFANRRFSGVVVTNSLTVLGPSSVLYFLSQYLQLVQGYSPLQAGLAELPAAVAAMTFGVLAGVAVRYWSQRAVLTTALVWIGAALGSLTALSPSTTYPQIGIALFAIGAGLGVAFAIANDVVITSVPPQNAGAAAGISETAYELATGLGIALLGSVIAGVCRHVAQVPDTHPFAAAVTADHPAFTSGLALAAGIGSALLLTSALAVWVLLKPLPHWQPLPYGCLNSEEGSVPG</sequence>
<keyword evidence="3" id="KW-1003">Cell membrane</keyword>
<keyword evidence="4 7" id="KW-0812">Transmembrane</keyword>
<dbReference type="KEGG" id="mhev:MHEL_13480"/>
<feature type="transmembrane region" description="Helical" evidence="7">
    <location>
        <begin position="260"/>
        <end position="281"/>
    </location>
</feature>
<proteinExistence type="predicted"/>
<evidence type="ECO:0000256" key="5">
    <source>
        <dbReference type="ARBA" id="ARBA00022989"/>
    </source>
</evidence>
<dbReference type="SUPFAM" id="SSF103473">
    <property type="entry name" value="MFS general substrate transporter"/>
    <property type="match status" value="1"/>
</dbReference>
<protein>
    <submittedName>
        <fullName evidence="9">MFS transporter</fullName>
    </submittedName>
</protein>
<dbReference type="GO" id="GO:0005886">
    <property type="term" value="C:plasma membrane"/>
    <property type="evidence" value="ECO:0007669"/>
    <property type="project" value="UniProtKB-SubCell"/>
</dbReference>
<feature type="domain" description="Major facilitator superfamily (MFS) profile" evidence="8">
    <location>
        <begin position="7"/>
        <end position="467"/>
    </location>
</feature>
<feature type="transmembrane region" description="Helical" evidence="7">
    <location>
        <begin position="157"/>
        <end position="181"/>
    </location>
</feature>
<feature type="transmembrane region" description="Helical" evidence="7">
    <location>
        <begin position="98"/>
        <end position="119"/>
    </location>
</feature>
<dbReference type="EMBL" id="AP022596">
    <property type="protein sequence ID" value="BBY63105.1"/>
    <property type="molecule type" value="Genomic_DNA"/>
</dbReference>
<dbReference type="Gene3D" id="1.20.1720.10">
    <property type="entry name" value="Multidrug resistance protein D"/>
    <property type="match status" value="1"/>
</dbReference>
<evidence type="ECO:0000256" key="7">
    <source>
        <dbReference type="SAM" id="Phobius"/>
    </source>
</evidence>
<feature type="transmembrane region" description="Helical" evidence="7">
    <location>
        <begin position="438"/>
        <end position="463"/>
    </location>
</feature>
<evidence type="ECO:0000256" key="3">
    <source>
        <dbReference type="ARBA" id="ARBA00022475"/>
    </source>
</evidence>